<dbReference type="Gene3D" id="1.20.5.990">
    <property type="entry name" value="Nemo cc2-lz domain - 1d5 darpin complex"/>
    <property type="match status" value="1"/>
</dbReference>
<dbReference type="Pfam" id="PF16516">
    <property type="entry name" value="CC2-LZ"/>
    <property type="match status" value="1"/>
</dbReference>
<proteinExistence type="predicted"/>
<dbReference type="Pfam" id="PF11577">
    <property type="entry name" value="NEMO"/>
    <property type="match status" value="1"/>
</dbReference>
<dbReference type="EMBL" id="NEVH01020333">
    <property type="protein sequence ID" value="PNF21825.1"/>
    <property type="molecule type" value="Genomic_DNA"/>
</dbReference>
<evidence type="ECO:0000259" key="4">
    <source>
        <dbReference type="Pfam" id="PF11577"/>
    </source>
</evidence>
<dbReference type="Proteomes" id="UP000235965">
    <property type="component" value="Unassembled WGS sequence"/>
</dbReference>
<evidence type="ECO:0000256" key="1">
    <source>
        <dbReference type="ARBA" id="ARBA00023054"/>
    </source>
</evidence>
<dbReference type="InterPro" id="IPR051301">
    <property type="entry name" value="Optineurin/NFkB_EssMod"/>
</dbReference>
<evidence type="ECO:0000256" key="2">
    <source>
        <dbReference type="SAM" id="Coils"/>
    </source>
</evidence>
<comment type="caution">
    <text evidence="6">The sequence shown here is derived from an EMBL/GenBank/DDBJ whole genome shotgun (WGS) entry which is preliminary data.</text>
</comment>
<dbReference type="InterPro" id="IPR032419">
    <property type="entry name" value="CC2-LZ_dom"/>
</dbReference>
<keyword evidence="7" id="KW-1185">Reference proteome</keyword>
<keyword evidence="1 2" id="KW-0175">Coiled coil</keyword>
<dbReference type="EMBL" id="NEVH01020333">
    <property type="protein sequence ID" value="PNF21826.1"/>
    <property type="molecule type" value="Genomic_DNA"/>
</dbReference>
<accession>A0A2J7PZR4</accession>
<dbReference type="InterPro" id="IPR021063">
    <property type="entry name" value="NEMO_N"/>
</dbReference>
<feature type="region of interest" description="Disordered" evidence="3">
    <location>
        <begin position="563"/>
        <end position="610"/>
    </location>
</feature>
<evidence type="ECO:0008006" key="8">
    <source>
        <dbReference type="Google" id="ProtNLM"/>
    </source>
</evidence>
<protein>
    <recommendedName>
        <fullName evidence="8">NF-kappa-B essential modulator NEMO CC2-LZ domain-containing protein</fullName>
    </recommendedName>
</protein>
<feature type="domain" description="NF-kappa-B essential modulator NEMO N-terminal" evidence="4">
    <location>
        <begin position="88"/>
        <end position="155"/>
    </location>
</feature>
<evidence type="ECO:0000313" key="6">
    <source>
        <dbReference type="EMBL" id="PNF21825.1"/>
    </source>
</evidence>
<dbReference type="CDD" id="cd09803">
    <property type="entry name" value="UBAN"/>
    <property type="match status" value="1"/>
</dbReference>
<evidence type="ECO:0000259" key="5">
    <source>
        <dbReference type="Pfam" id="PF16516"/>
    </source>
</evidence>
<dbReference type="PANTHER" id="PTHR31553:SF1">
    <property type="entry name" value="NF-KAPPA-B ESSENTIAL MODULATOR"/>
    <property type="match status" value="1"/>
</dbReference>
<feature type="compositionally biased region" description="Basic and acidic residues" evidence="3">
    <location>
        <begin position="203"/>
        <end position="219"/>
    </location>
</feature>
<dbReference type="GO" id="GO:0005634">
    <property type="term" value="C:nucleus"/>
    <property type="evidence" value="ECO:0007669"/>
    <property type="project" value="TreeGrafter"/>
</dbReference>
<dbReference type="GO" id="GO:0005737">
    <property type="term" value="C:cytoplasm"/>
    <property type="evidence" value="ECO:0007669"/>
    <property type="project" value="TreeGrafter"/>
</dbReference>
<evidence type="ECO:0000256" key="3">
    <source>
        <dbReference type="SAM" id="MobiDB-lite"/>
    </source>
</evidence>
<gene>
    <name evidence="6" type="ORF">B7P43_G08459</name>
</gene>
<feature type="coiled-coil region" evidence="2">
    <location>
        <begin position="367"/>
        <end position="415"/>
    </location>
</feature>
<dbReference type="EMBL" id="NEVH01020333">
    <property type="protein sequence ID" value="PNF21823.1"/>
    <property type="molecule type" value="Genomic_DNA"/>
</dbReference>
<reference evidence="6 7" key="1">
    <citation type="submission" date="2017-12" db="EMBL/GenBank/DDBJ databases">
        <title>Hemimetabolous genomes reveal molecular basis of termite eusociality.</title>
        <authorList>
            <person name="Harrison M.C."/>
            <person name="Jongepier E."/>
            <person name="Robertson H.M."/>
            <person name="Arning N."/>
            <person name="Bitard-Feildel T."/>
            <person name="Chao H."/>
            <person name="Childers C.P."/>
            <person name="Dinh H."/>
            <person name="Doddapaneni H."/>
            <person name="Dugan S."/>
            <person name="Gowin J."/>
            <person name="Greiner C."/>
            <person name="Han Y."/>
            <person name="Hu H."/>
            <person name="Hughes D.S.T."/>
            <person name="Huylmans A.-K."/>
            <person name="Kemena C."/>
            <person name="Kremer L.P.M."/>
            <person name="Lee S.L."/>
            <person name="Lopez-Ezquerra A."/>
            <person name="Mallet L."/>
            <person name="Monroy-Kuhn J.M."/>
            <person name="Moser A."/>
            <person name="Murali S.C."/>
            <person name="Muzny D.M."/>
            <person name="Otani S."/>
            <person name="Piulachs M.-D."/>
            <person name="Poelchau M."/>
            <person name="Qu J."/>
            <person name="Schaub F."/>
            <person name="Wada-Katsumata A."/>
            <person name="Worley K.C."/>
            <person name="Xie Q."/>
            <person name="Ylla G."/>
            <person name="Poulsen M."/>
            <person name="Gibbs R.A."/>
            <person name="Schal C."/>
            <person name="Richards S."/>
            <person name="Belles X."/>
            <person name="Korb J."/>
            <person name="Bornberg-Bauer E."/>
        </authorList>
    </citation>
    <scope>NUCLEOTIDE SEQUENCE [LARGE SCALE GENOMIC DNA]</scope>
    <source>
        <tissue evidence="6">Whole body</tissue>
    </source>
</reference>
<dbReference type="PANTHER" id="PTHR31553">
    <property type="entry name" value="NF-KAPPA-B ESSENTIAL MODULATOR"/>
    <property type="match status" value="1"/>
</dbReference>
<organism evidence="6 7">
    <name type="scientific">Cryptotermes secundus</name>
    <dbReference type="NCBI Taxonomy" id="105785"/>
    <lineage>
        <taxon>Eukaryota</taxon>
        <taxon>Metazoa</taxon>
        <taxon>Ecdysozoa</taxon>
        <taxon>Arthropoda</taxon>
        <taxon>Hexapoda</taxon>
        <taxon>Insecta</taxon>
        <taxon>Pterygota</taxon>
        <taxon>Neoptera</taxon>
        <taxon>Polyneoptera</taxon>
        <taxon>Dictyoptera</taxon>
        <taxon>Blattodea</taxon>
        <taxon>Blattoidea</taxon>
        <taxon>Termitoidae</taxon>
        <taxon>Kalotermitidae</taxon>
        <taxon>Cryptotermitinae</taxon>
        <taxon>Cryptotermes</taxon>
    </lineage>
</organism>
<sequence>MVKVNESKPEDQLEHSPQSFLSIDESFVVLERSSQESNDQFASHMLQQPPVYSAVPPRNSYTGGLSRLEGQTSQNSSYIPDVTTDLSPEEIQKRLHELLQENLELKETLQQNNLAMKQQFHTLAMWQEEVFKVHQNHKAKFAETRELVLKLRAENTELRNILEESKKTGSGIPNASETKLMMENVELVGKIAELQQKLSTPVPRKEQLHSGPPSKKEQELSALLEQVNRQLETAERSRRQLTVEVEHLTAQRTRLERDMAAQKKVMEEQKEQLQKSQKEKEELEQKITLLMEQVAAGTAAVEETPATIDEEASLARDMRDCEETLGHISSCLDKESERFSSLDSWLQVASDSMNHWKVNQSVDVKTVNALKAEIEELRNLLIQEKASNEEKKKNLEEAEEKFRKLYSDYQMVVKELQNFHEEQKDKDRHNNAYFEVQARGFTEKIDSMTAQLINMEEALTQKEKEVAQMKETVEKCELEKEAVTILKAQVEVYQSDFNAEREARENLAGEKERLAEDLRHLQRRNQQLLDELEAYQQNQYEQMQKHAPPALVASAPIITSGWNTIATPGRAEPQRPTRSSPGRRPSPGPQQQNPLPAAEEDTQPFRVFDEEVPPPKRFFCPVCNMAFAQVSLLEYHVETCLE</sequence>
<dbReference type="GO" id="GO:0043122">
    <property type="term" value="P:regulation of canonical NF-kappaB signal transduction"/>
    <property type="evidence" value="ECO:0007669"/>
    <property type="project" value="TreeGrafter"/>
</dbReference>
<evidence type="ECO:0000313" key="7">
    <source>
        <dbReference type="Proteomes" id="UP000235965"/>
    </source>
</evidence>
<feature type="region of interest" description="Disordered" evidence="3">
    <location>
        <begin position="198"/>
        <end position="220"/>
    </location>
</feature>
<dbReference type="AlphaFoldDB" id="A0A2J7PZR4"/>
<feature type="compositionally biased region" description="Low complexity" evidence="3">
    <location>
        <begin position="574"/>
        <end position="592"/>
    </location>
</feature>
<dbReference type="EMBL" id="NEVH01020333">
    <property type="protein sequence ID" value="PNF21820.1"/>
    <property type="molecule type" value="Genomic_DNA"/>
</dbReference>
<dbReference type="GO" id="GO:0070530">
    <property type="term" value="F:K63-linked polyubiquitin modification-dependent protein binding"/>
    <property type="evidence" value="ECO:0007669"/>
    <property type="project" value="TreeGrafter"/>
</dbReference>
<feature type="domain" description="NF-kappa-B essential modulator NEMO CC2-LZ" evidence="5">
    <location>
        <begin position="442"/>
        <end position="528"/>
    </location>
</feature>
<dbReference type="Gene3D" id="1.20.5.390">
    <property type="entry name" value="L1 transposable element, trimerization domain"/>
    <property type="match status" value="1"/>
</dbReference>
<name>A0A2J7PZR4_9NEOP</name>
<feature type="coiled-coil region" evidence="2">
    <location>
        <begin position="445"/>
        <end position="538"/>
    </location>
</feature>
<dbReference type="OrthoDB" id="6343844at2759"/>